<comment type="pathway">
    <text evidence="1 8 9">Sulfur metabolism; glutathione biosynthesis; glutathione from L-cysteine and L-glutamate: step 1/2.</text>
</comment>
<dbReference type="GO" id="GO:0006750">
    <property type="term" value="P:glutathione biosynthetic process"/>
    <property type="evidence" value="ECO:0007669"/>
    <property type="project" value="UniProtKB-UniRule"/>
</dbReference>
<evidence type="ECO:0000256" key="4">
    <source>
        <dbReference type="ARBA" id="ARBA00022684"/>
    </source>
</evidence>
<evidence type="ECO:0000256" key="1">
    <source>
        <dbReference type="ARBA" id="ARBA00005006"/>
    </source>
</evidence>
<sequence>MIPDVSQALSWLESHPNALDGIRRGIERETLRVTPEGHLAATPHPAVLGKALTHPWITTDFAESLLEFITPVDGSIDHMLAFLSDIHRYVARNLGDERMWPLSMPCFIGSEQDITLAQYGSSNLGRFKTLYREGLKNRYGALMQTISGVHYNFSLPLSFWQARAGVQDADSGKAAISDGYFRLIRNYYRFGWVIPYLFGASPAICGSFLNGRESTLPFERSGGTLFLPYATSLRLSDLGYTNKSQSNLGITFNHLDQYVEGLKRAIHTPSAEFARLGVEEDGRYRQLNANILQIENELYAPIRPKRVTRDGESPSDALLRGGVEYIEVRSLDINPFTPIGVDADQARFLDLFLIWCVLADAPEMSSDELLCTRQNWNRVILEGRKPGQTIGIGCHDARQPLAHVGQSLFADLHRVAEVLDGINGDARYQQVCARLVAAFEDVSLTYSARVVAQMGDRGIGDYGLALAQHYRDRLCSEPLTLLDEATLTAQAQRSVSRQAALESQDSESFAAYLRQHAGR</sequence>
<dbReference type="InterPro" id="IPR006334">
    <property type="entry name" value="Glut_cys_ligase"/>
</dbReference>
<dbReference type="NCBIfam" id="TIGR01434">
    <property type="entry name" value="glu_cys_ligase"/>
    <property type="match status" value="1"/>
</dbReference>
<accession>A0A076LGA4</accession>
<evidence type="ECO:0000256" key="9">
    <source>
        <dbReference type="RuleBase" id="RU004391"/>
    </source>
</evidence>
<evidence type="ECO:0000256" key="6">
    <source>
        <dbReference type="ARBA" id="ARBA00022840"/>
    </source>
</evidence>
<reference evidence="11 12" key="1">
    <citation type="journal article" date="2012" name="PLoS ONE">
        <title>Edwardsiella comparative phylogenomics reveal the new intra/inter-species taxonomic relationships, virulence evolution and niche adaptation mechanisms.</title>
        <authorList>
            <person name="Yang M."/>
            <person name="Lv Y."/>
            <person name="Xiao J."/>
            <person name="Wu H."/>
            <person name="Zheng H."/>
            <person name="Liu Q."/>
            <person name="Zhang Y."/>
            <person name="Wang Q."/>
        </authorList>
    </citation>
    <scope>NUCLEOTIDE SEQUENCE [LARGE SCALE GENOMIC DNA]</scope>
    <source>
        <strain evidence="12">080813</strain>
    </source>
</reference>
<organism evidence="11 12">
    <name type="scientific">Edwardsiella anguillarum ET080813</name>
    <dbReference type="NCBI Taxonomy" id="667120"/>
    <lineage>
        <taxon>Bacteria</taxon>
        <taxon>Pseudomonadati</taxon>
        <taxon>Pseudomonadota</taxon>
        <taxon>Gammaproteobacteria</taxon>
        <taxon>Enterobacterales</taxon>
        <taxon>Hafniaceae</taxon>
        <taxon>Edwardsiella</taxon>
    </lineage>
</organism>
<keyword evidence="6 8" id="KW-0067">ATP-binding</keyword>
<proteinExistence type="inferred from homology"/>
<dbReference type="RefSeq" id="WP_034164612.1">
    <property type="nucleotide sequence ID" value="NZ_CP006664.1"/>
</dbReference>
<comment type="catalytic activity">
    <reaction evidence="7 8 9">
        <text>L-cysteine + L-glutamate + ATP = gamma-L-glutamyl-L-cysteine + ADP + phosphate + H(+)</text>
        <dbReference type="Rhea" id="RHEA:13285"/>
        <dbReference type="ChEBI" id="CHEBI:15378"/>
        <dbReference type="ChEBI" id="CHEBI:29985"/>
        <dbReference type="ChEBI" id="CHEBI:30616"/>
        <dbReference type="ChEBI" id="CHEBI:35235"/>
        <dbReference type="ChEBI" id="CHEBI:43474"/>
        <dbReference type="ChEBI" id="CHEBI:58173"/>
        <dbReference type="ChEBI" id="CHEBI:456216"/>
        <dbReference type="EC" id="6.3.2.2"/>
    </reaction>
</comment>
<dbReference type="GO" id="GO:0005524">
    <property type="term" value="F:ATP binding"/>
    <property type="evidence" value="ECO:0007669"/>
    <property type="project" value="UniProtKB-KW"/>
</dbReference>
<dbReference type="PANTHER" id="PTHR38761">
    <property type="entry name" value="GLUTAMATE--CYSTEINE LIGASE"/>
    <property type="match status" value="1"/>
</dbReference>
<dbReference type="InterPro" id="IPR007370">
    <property type="entry name" value="Glu_cys_ligase"/>
</dbReference>
<gene>
    <name evidence="8 11" type="primary">gshA</name>
    <name evidence="11" type="ORF">ETEE_1076</name>
</gene>
<evidence type="ECO:0000313" key="11">
    <source>
        <dbReference type="EMBL" id="AIJ07540.1"/>
    </source>
</evidence>
<feature type="domain" description="Glutamate--cysteine ligase" evidence="10">
    <location>
        <begin position="11"/>
        <end position="379"/>
    </location>
</feature>
<dbReference type="EC" id="6.3.2.2" evidence="8"/>
<evidence type="ECO:0000256" key="8">
    <source>
        <dbReference type="HAMAP-Rule" id="MF_00578"/>
    </source>
</evidence>
<dbReference type="GO" id="GO:0046872">
    <property type="term" value="F:metal ion binding"/>
    <property type="evidence" value="ECO:0007669"/>
    <property type="project" value="TreeGrafter"/>
</dbReference>
<dbReference type="AlphaFoldDB" id="A0A076LGA4"/>
<keyword evidence="4 8" id="KW-0317">Glutathione biosynthesis</keyword>
<dbReference type="GO" id="GO:0005829">
    <property type="term" value="C:cytosol"/>
    <property type="evidence" value="ECO:0007669"/>
    <property type="project" value="TreeGrafter"/>
</dbReference>
<evidence type="ECO:0000256" key="7">
    <source>
        <dbReference type="ARBA" id="ARBA00048819"/>
    </source>
</evidence>
<dbReference type="KEGG" id="ete:ETEE_1076"/>
<dbReference type="EMBL" id="CP006664">
    <property type="protein sequence ID" value="AIJ07540.1"/>
    <property type="molecule type" value="Genomic_DNA"/>
</dbReference>
<comment type="similarity">
    <text evidence="2 8">Belongs to the glutamate--cysteine ligase type 1 family. Type 1 subfamily.</text>
</comment>
<dbReference type="Pfam" id="PF04262">
    <property type="entry name" value="Glu_cys_ligase"/>
    <property type="match status" value="1"/>
</dbReference>
<dbReference type="InterPro" id="IPR014746">
    <property type="entry name" value="Gln_synth/guanido_kin_cat_dom"/>
</dbReference>
<dbReference type="GeneID" id="33938758"/>
<dbReference type="FunFam" id="3.30.590.20:FF:000001">
    <property type="entry name" value="Glutamate--cysteine ligase"/>
    <property type="match status" value="1"/>
</dbReference>
<evidence type="ECO:0000259" key="10">
    <source>
        <dbReference type="Pfam" id="PF04262"/>
    </source>
</evidence>
<evidence type="ECO:0000313" key="12">
    <source>
        <dbReference type="Proteomes" id="UP000028681"/>
    </source>
</evidence>
<dbReference type="HOGENOM" id="CLU_020728_3_0_6"/>
<evidence type="ECO:0000256" key="5">
    <source>
        <dbReference type="ARBA" id="ARBA00022741"/>
    </source>
</evidence>
<dbReference type="HAMAP" id="MF_00578">
    <property type="entry name" value="Glu_cys_ligase"/>
    <property type="match status" value="1"/>
</dbReference>
<protein>
    <recommendedName>
        <fullName evidence="8">Glutamate--cysteine ligase</fullName>
        <ecNumber evidence="8">6.3.2.2</ecNumber>
    </recommendedName>
    <alternativeName>
        <fullName evidence="8">Gamma-ECS</fullName>
        <shortName evidence="8">GCS</shortName>
    </alternativeName>
    <alternativeName>
        <fullName evidence="8">Gamma-glutamylcysteine synthetase</fullName>
    </alternativeName>
</protein>
<keyword evidence="3 8" id="KW-0436">Ligase</keyword>
<evidence type="ECO:0000256" key="3">
    <source>
        <dbReference type="ARBA" id="ARBA00022598"/>
    </source>
</evidence>
<dbReference type="Proteomes" id="UP000028681">
    <property type="component" value="Chromosome"/>
</dbReference>
<dbReference type="UniPathway" id="UPA00142">
    <property type="reaction ID" value="UER00209"/>
</dbReference>
<dbReference type="GO" id="GO:0004357">
    <property type="term" value="F:glutamate-cysteine ligase activity"/>
    <property type="evidence" value="ECO:0007669"/>
    <property type="project" value="UniProtKB-UniRule"/>
</dbReference>
<name>A0A076LGA4_9GAMM</name>
<evidence type="ECO:0000256" key="2">
    <source>
        <dbReference type="ARBA" id="ARBA00008772"/>
    </source>
</evidence>
<keyword evidence="5 8" id="KW-0547">Nucleotide-binding</keyword>
<dbReference type="SUPFAM" id="SSF55931">
    <property type="entry name" value="Glutamine synthetase/guanido kinase"/>
    <property type="match status" value="1"/>
</dbReference>
<dbReference type="PANTHER" id="PTHR38761:SF1">
    <property type="entry name" value="GLUTAMATE--CYSTEINE LIGASE"/>
    <property type="match status" value="1"/>
</dbReference>
<dbReference type="Gene3D" id="3.30.590.20">
    <property type="match status" value="1"/>
</dbReference>